<evidence type="ECO:0000313" key="3">
    <source>
        <dbReference type="Proteomes" id="UP001152622"/>
    </source>
</evidence>
<comment type="caution">
    <text evidence="2">The sequence shown here is derived from an EMBL/GenBank/DDBJ whole genome shotgun (WGS) entry which is preliminary data.</text>
</comment>
<protein>
    <submittedName>
        <fullName evidence="2">Uncharacterized protein</fullName>
    </submittedName>
</protein>
<reference evidence="2" key="1">
    <citation type="journal article" date="2023" name="Science">
        <title>Genome structures resolve the early diversification of teleost fishes.</title>
        <authorList>
            <person name="Parey E."/>
            <person name="Louis A."/>
            <person name="Montfort J."/>
            <person name="Bouchez O."/>
            <person name="Roques C."/>
            <person name="Iampietro C."/>
            <person name="Lluch J."/>
            <person name="Castinel A."/>
            <person name="Donnadieu C."/>
            <person name="Desvignes T."/>
            <person name="Floi Bucao C."/>
            <person name="Jouanno E."/>
            <person name="Wen M."/>
            <person name="Mejri S."/>
            <person name="Dirks R."/>
            <person name="Jansen H."/>
            <person name="Henkel C."/>
            <person name="Chen W.J."/>
            <person name="Zahm M."/>
            <person name="Cabau C."/>
            <person name="Klopp C."/>
            <person name="Thompson A.W."/>
            <person name="Robinson-Rechavi M."/>
            <person name="Braasch I."/>
            <person name="Lecointre G."/>
            <person name="Bobe J."/>
            <person name="Postlethwait J.H."/>
            <person name="Berthelot C."/>
            <person name="Roest Crollius H."/>
            <person name="Guiguen Y."/>
        </authorList>
    </citation>
    <scope>NUCLEOTIDE SEQUENCE</scope>
    <source>
        <strain evidence="2">WJC10195</strain>
    </source>
</reference>
<name>A0A9Q1EQG2_SYNKA</name>
<dbReference type="Proteomes" id="UP001152622">
    <property type="component" value="Chromosome 14"/>
</dbReference>
<dbReference type="AlphaFoldDB" id="A0A9Q1EQG2"/>
<feature type="region of interest" description="Disordered" evidence="1">
    <location>
        <begin position="63"/>
        <end position="82"/>
    </location>
</feature>
<keyword evidence="3" id="KW-1185">Reference proteome</keyword>
<gene>
    <name evidence="2" type="ORF">SKAU_G00329240</name>
</gene>
<sequence>MYAFVEQQQNAELQDTSALSIAADEDRLPELRRSPLTRQDVGWHQRLGQALAQTRGGTAVLKTHLPSRPTGPPRLRHGDRRQVSSRIRRALWPRGSAEGSRCKARARSDLLRICQSQPSVSQLLLAVRVARNRRLCDLISAEHMLYCTFH</sequence>
<evidence type="ECO:0000313" key="2">
    <source>
        <dbReference type="EMBL" id="KAJ8342996.1"/>
    </source>
</evidence>
<evidence type="ECO:0000256" key="1">
    <source>
        <dbReference type="SAM" id="MobiDB-lite"/>
    </source>
</evidence>
<accession>A0A9Q1EQG2</accession>
<proteinExistence type="predicted"/>
<dbReference type="EMBL" id="JAINUF010000014">
    <property type="protein sequence ID" value="KAJ8342996.1"/>
    <property type="molecule type" value="Genomic_DNA"/>
</dbReference>
<organism evidence="2 3">
    <name type="scientific">Synaphobranchus kaupii</name>
    <name type="common">Kaup's arrowtooth eel</name>
    <dbReference type="NCBI Taxonomy" id="118154"/>
    <lineage>
        <taxon>Eukaryota</taxon>
        <taxon>Metazoa</taxon>
        <taxon>Chordata</taxon>
        <taxon>Craniata</taxon>
        <taxon>Vertebrata</taxon>
        <taxon>Euteleostomi</taxon>
        <taxon>Actinopterygii</taxon>
        <taxon>Neopterygii</taxon>
        <taxon>Teleostei</taxon>
        <taxon>Anguilliformes</taxon>
        <taxon>Synaphobranchidae</taxon>
        <taxon>Synaphobranchus</taxon>
    </lineage>
</organism>